<evidence type="ECO:0000256" key="7">
    <source>
        <dbReference type="ARBA" id="ARBA00023002"/>
    </source>
</evidence>
<dbReference type="GO" id="GO:0103075">
    <property type="term" value="F:indole-3-pyruvate monooxygenase activity"/>
    <property type="evidence" value="ECO:0007669"/>
    <property type="project" value="UniProtKB-EC"/>
</dbReference>
<dbReference type="PANTHER" id="PTHR43539">
    <property type="entry name" value="FLAVIN-BINDING MONOOXYGENASE-LIKE PROTEIN (AFU_ORTHOLOGUE AFUA_4G09220)"/>
    <property type="match status" value="1"/>
</dbReference>
<keyword evidence="4" id="KW-0285">Flavoprotein</keyword>
<proteinExistence type="inferred from homology"/>
<organism evidence="11 12">
    <name type="scientific">Flemingia macrophylla</name>
    <dbReference type="NCBI Taxonomy" id="520843"/>
    <lineage>
        <taxon>Eukaryota</taxon>
        <taxon>Viridiplantae</taxon>
        <taxon>Streptophyta</taxon>
        <taxon>Embryophyta</taxon>
        <taxon>Tracheophyta</taxon>
        <taxon>Spermatophyta</taxon>
        <taxon>Magnoliopsida</taxon>
        <taxon>eudicotyledons</taxon>
        <taxon>Gunneridae</taxon>
        <taxon>Pentapetalae</taxon>
        <taxon>rosids</taxon>
        <taxon>fabids</taxon>
        <taxon>Fabales</taxon>
        <taxon>Fabaceae</taxon>
        <taxon>Papilionoideae</taxon>
        <taxon>50 kb inversion clade</taxon>
        <taxon>NPAAA clade</taxon>
        <taxon>indigoferoid/millettioid clade</taxon>
        <taxon>Phaseoleae</taxon>
        <taxon>Flemingia</taxon>
    </lineage>
</organism>
<evidence type="ECO:0000256" key="9">
    <source>
        <dbReference type="ARBA" id="ARBA00039148"/>
    </source>
</evidence>
<accession>A0ABD1M6V2</accession>
<comment type="cofactor">
    <cofactor evidence="1">
        <name>FAD</name>
        <dbReference type="ChEBI" id="CHEBI:57692"/>
    </cofactor>
</comment>
<dbReference type="GO" id="GO:0009851">
    <property type="term" value="P:auxin biosynthetic process"/>
    <property type="evidence" value="ECO:0007669"/>
    <property type="project" value="UniProtKB-KW"/>
</dbReference>
<dbReference type="Gene3D" id="3.50.50.60">
    <property type="entry name" value="FAD/NAD(P)-binding domain"/>
    <property type="match status" value="1"/>
</dbReference>
<dbReference type="PANTHER" id="PTHR43539:SF78">
    <property type="entry name" value="FLAVIN-CONTAINING MONOOXYGENASE"/>
    <property type="match status" value="1"/>
</dbReference>
<dbReference type="EC" id="1.14.13.168" evidence="9"/>
<keyword evidence="6" id="KW-0521">NADP</keyword>
<evidence type="ECO:0000256" key="5">
    <source>
        <dbReference type="ARBA" id="ARBA00022827"/>
    </source>
</evidence>
<evidence type="ECO:0000256" key="1">
    <source>
        <dbReference type="ARBA" id="ARBA00001974"/>
    </source>
</evidence>
<dbReference type="InterPro" id="IPR050982">
    <property type="entry name" value="Auxin_biosynth/cation_transpt"/>
</dbReference>
<comment type="similarity">
    <text evidence="3">Belongs to the FMO family.</text>
</comment>
<evidence type="ECO:0000256" key="10">
    <source>
        <dbReference type="ARBA" id="ARBA00047707"/>
    </source>
</evidence>
<protein>
    <recommendedName>
        <fullName evidence="9">indole-3-pyruvate monooxygenase</fullName>
        <ecNumber evidence="9">1.14.13.168</ecNumber>
    </recommendedName>
</protein>
<dbReference type="EMBL" id="JBGMDY010000006">
    <property type="protein sequence ID" value="KAL2330830.1"/>
    <property type="molecule type" value="Genomic_DNA"/>
</dbReference>
<evidence type="ECO:0000313" key="12">
    <source>
        <dbReference type="Proteomes" id="UP001603857"/>
    </source>
</evidence>
<evidence type="ECO:0000313" key="11">
    <source>
        <dbReference type="EMBL" id="KAL2330830.1"/>
    </source>
</evidence>
<evidence type="ECO:0000256" key="4">
    <source>
        <dbReference type="ARBA" id="ARBA00022630"/>
    </source>
</evidence>
<reference evidence="11 12" key="1">
    <citation type="submission" date="2024-08" db="EMBL/GenBank/DDBJ databases">
        <title>Insights into the chromosomal genome structure of Flemingia macrophylla.</title>
        <authorList>
            <person name="Ding Y."/>
            <person name="Zhao Y."/>
            <person name="Bi W."/>
            <person name="Wu M."/>
            <person name="Zhao G."/>
            <person name="Gong Y."/>
            <person name="Li W."/>
            <person name="Zhang P."/>
        </authorList>
    </citation>
    <scope>NUCLEOTIDE SEQUENCE [LARGE SCALE GENOMIC DNA]</scope>
    <source>
        <strain evidence="11">DYQJB</strain>
        <tissue evidence="11">Leaf</tissue>
    </source>
</reference>
<evidence type="ECO:0000256" key="2">
    <source>
        <dbReference type="ARBA" id="ARBA00004814"/>
    </source>
</evidence>
<dbReference type="AlphaFoldDB" id="A0ABD1M6V2"/>
<comment type="caution">
    <text evidence="11">The sequence shown here is derived from an EMBL/GenBank/DDBJ whole genome shotgun (WGS) entry which is preliminary data.</text>
</comment>
<keyword evidence="7" id="KW-0560">Oxidoreductase</keyword>
<gene>
    <name evidence="11" type="ORF">Fmac_018411</name>
</gene>
<comment type="pathway">
    <text evidence="2">Plant hormone metabolism; auxin biosynthesis.</text>
</comment>
<keyword evidence="5" id="KW-0274">FAD</keyword>
<name>A0ABD1M6V2_9FABA</name>
<dbReference type="Proteomes" id="UP001603857">
    <property type="component" value="Unassembled WGS sequence"/>
</dbReference>
<keyword evidence="12" id="KW-1185">Reference proteome</keyword>
<evidence type="ECO:0000256" key="8">
    <source>
        <dbReference type="ARBA" id="ARBA00023070"/>
    </source>
</evidence>
<comment type="catalytic activity">
    <reaction evidence="10">
        <text>indole-3-pyruvate + NADPH + O2 + H(+) = (indol-3-yl)acetate + CO2 + NADP(+) + H2O</text>
        <dbReference type="Rhea" id="RHEA:34331"/>
        <dbReference type="ChEBI" id="CHEBI:15377"/>
        <dbReference type="ChEBI" id="CHEBI:15378"/>
        <dbReference type="ChEBI" id="CHEBI:15379"/>
        <dbReference type="ChEBI" id="CHEBI:16526"/>
        <dbReference type="ChEBI" id="CHEBI:17640"/>
        <dbReference type="ChEBI" id="CHEBI:30854"/>
        <dbReference type="ChEBI" id="CHEBI:57783"/>
        <dbReference type="ChEBI" id="CHEBI:58349"/>
        <dbReference type="EC" id="1.14.13.168"/>
    </reaction>
</comment>
<sequence length="123" mass="14357">MVARVETYLGDVARACWESFKKAHPDIIKTHLVEPGPNIRNFCRLVQLFLFAASLSRHSVPYVILERNHCITSLWQYRTYDRLKLHLLFMPFPSHFPKYPSKNHFTHTPHASTSAQVQPVRSL</sequence>
<dbReference type="InterPro" id="IPR036188">
    <property type="entry name" value="FAD/NAD-bd_sf"/>
</dbReference>
<evidence type="ECO:0000256" key="6">
    <source>
        <dbReference type="ARBA" id="ARBA00022857"/>
    </source>
</evidence>
<keyword evidence="8" id="KW-0073">Auxin biosynthesis</keyword>
<evidence type="ECO:0000256" key="3">
    <source>
        <dbReference type="ARBA" id="ARBA00009183"/>
    </source>
</evidence>